<dbReference type="PANTHER" id="PTHR47293:SF81">
    <property type="entry name" value="INACTIVE PROTEIN RESTRICTED TEV MOVEMENT 1-LIKE"/>
    <property type="match status" value="1"/>
</dbReference>
<sequence length="285" mass="31917">MGTFTLLELLEEKKKKEVFGIFVSDDKQAIQSLQFLFVKNGNFVLSNRHGDAAHDANFATVKPPNKWTYLRSITFGTNKGTYGPYGMKTAVNLKLKEFNFQIGDDRSFGGFHGTKHGPIGGKTTDGSVWDEKGKGEIAKIFVTSGTQTYFLLSLQFLFVDQNGQFILSDRHGAQYNYSYTTTFNTVVLDYPSEFLIGIKGTYYSNGLRSITFVTNKDTYGPYGSTRPMTDDAVIDIQIGNDRSFGGFHGLKQKTRIESIGLYLKPITPSMIKPTPLTRPKRKKTN</sequence>
<keyword evidence="5" id="KW-1185">Reference proteome</keyword>
<dbReference type="Gene3D" id="2.100.10.30">
    <property type="entry name" value="Jacalin-like lectin domain"/>
    <property type="match status" value="2"/>
</dbReference>
<dbReference type="SUPFAM" id="SSF51101">
    <property type="entry name" value="Mannose-binding lectins"/>
    <property type="match status" value="2"/>
</dbReference>
<evidence type="ECO:0000259" key="3">
    <source>
        <dbReference type="PROSITE" id="PS51752"/>
    </source>
</evidence>
<feature type="domain" description="Jacalin-type lectin" evidence="3">
    <location>
        <begin position="113"/>
        <end position="265"/>
    </location>
</feature>
<protein>
    <recommendedName>
        <fullName evidence="3">Jacalin-type lectin domain-containing protein</fullName>
    </recommendedName>
</protein>
<dbReference type="GO" id="GO:0030246">
    <property type="term" value="F:carbohydrate binding"/>
    <property type="evidence" value="ECO:0007669"/>
    <property type="project" value="UniProtKB-KW"/>
</dbReference>
<accession>A0AAF0V1A2</accession>
<evidence type="ECO:0000313" key="4">
    <source>
        <dbReference type="EMBL" id="WMV56497.1"/>
    </source>
</evidence>
<evidence type="ECO:0000256" key="2">
    <source>
        <dbReference type="ARBA" id="ARBA00022734"/>
    </source>
</evidence>
<dbReference type="PROSITE" id="PS51752">
    <property type="entry name" value="JACALIN_LECTIN"/>
    <property type="match status" value="1"/>
</dbReference>
<dbReference type="Pfam" id="PF01419">
    <property type="entry name" value="Jacalin"/>
    <property type="match status" value="2"/>
</dbReference>
<keyword evidence="2" id="KW-0430">Lectin</keyword>
<evidence type="ECO:0000313" key="5">
    <source>
        <dbReference type="Proteomes" id="UP001234989"/>
    </source>
</evidence>
<evidence type="ECO:0000256" key="1">
    <source>
        <dbReference type="ARBA" id="ARBA00006568"/>
    </source>
</evidence>
<dbReference type="SMART" id="SM00915">
    <property type="entry name" value="Jacalin"/>
    <property type="match status" value="2"/>
</dbReference>
<reference evidence="4" key="1">
    <citation type="submission" date="2023-08" db="EMBL/GenBank/DDBJ databases">
        <title>A de novo genome assembly of Solanum verrucosum Schlechtendal, a Mexican diploid species geographically isolated from the other diploid A-genome species in potato relatives.</title>
        <authorList>
            <person name="Hosaka K."/>
        </authorList>
    </citation>
    <scope>NUCLEOTIDE SEQUENCE</scope>
    <source>
        <tissue evidence="4">Young leaves</tissue>
    </source>
</reference>
<dbReference type="InterPro" id="IPR001229">
    <property type="entry name" value="Jacalin-like_lectin_dom"/>
</dbReference>
<dbReference type="PANTHER" id="PTHR47293">
    <property type="entry name" value="JACALIN-RELATED LECTIN 3"/>
    <property type="match status" value="1"/>
</dbReference>
<dbReference type="InterPro" id="IPR036404">
    <property type="entry name" value="Jacalin-like_lectin_dom_sf"/>
</dbReference>
<name>A0AAF0V1A2_SOLVR</name>
<dbReference type="EMBL" id="CP133623">
    <property type="protein sequence ID" value="WMV56497.1"/>
    <property type="molecule type" value="Genomic_DNA"/>
</dbReference>
<dbReference type="AlphaFoldDB" id="A0AAF0V1A2"/>
<dbReference type="Proteomes" id="UP001234989">
    <property type="component" value="Chromosome 12"/>
</dbReference>
<organism evidence="4 5">
    <name type="scientific">Solanum verrucosum</name>
    <dbReference type="NCBI Taxonomy" id="315347"/>
    <lineage>
        <taxon>Eukaryota</taxon>
        <taxon>Viridiplantae</taxon>
        <taxon>Streptophyta</taxon>
        <taxon>Embryophyta</taxon>
        <taxon>Tracheophyta</taxon>
        <taxon>Spermatophyta</taxon>
        <taxon>Magnoliopsida</taxon>
        <taxon>eudicotyledons</taxon>
        <taxon>Gunneridae</taxon>
        <taxon>Pentapetalae</taxon>
        <taxon>asterids</taxon>
        <taxon>lamiids</taxon>
        <taxon>Solanales</taxon>
        <taxon>Solanaceae</taxon>
        <taxon>Solanoideae</taxon>
        <taxon>Solaneae</taxon>
        <taxon>Solanum</taxon>
    </lineage>
</organism>
<comment type="similarity">
    <text evidence="1">Belongs to the jacalin lectin family.</text>
</comment>
<proteinExistence type="inferred from homology"/>
<gene>
    <name evidence="4" type="ORF">MTR67_049882</name>
</gene>